<evidence type="ECO:0000256" key="2">
    <source>
        <dbReference type="ARBA" id="ARBA00014069"/>
    </source>
</evidence>
<dbReference type="InterPro" id="IPR027417">
    <property type="entry name" value="P-loop_NTPase"/>
</dbReference>
<proteinExistence type="inferred from homology"/>
<keyword evidence="3" id="KW-0235">DNA replication</keyword>
<dbReference type="SUPFAM" id="SSF52540">
    <property type="entry name" value="P-loop containing nucleoside triphosphate hydrolases"/>
    <property type="match status" value="1"/>
</dbReference>
<evidence type="ECO:0000256" key="4">
    <source>
        <dbReference type="ARBA" id="ARBA00022741"/>
    </source>
</evidence>
<evidence type="ECO:0000256" key="3">
    <source>
        <dbReference type="ARBA" id="ARBA00022705"/>
    </source>
</evidence>
<feature type="domain" description="Helicase ATP-binding" evidence="10">
    <location>
        <begin position="80"/>
        <end position="245"/>
    </location>
</feature>
<dbReference type="Gene3D" id="3.40.50.300">
    <property type="entry name" value="P-loop containing nucleotide triphosphate hydrolases"/>
    <property type="match status" value="1"/>
</dbReference>
<keyword evidence="4" id="KW-0547">Nucleotide-binding</keyword>
<evidence type="ECO:0000313" key="11">
    <source>
        <dbReference type="EMBL" id="AID52709.1"/>
    </source>
</evidence>
<organism evidence="11 12">
    <name type="scientific">Falconid herpesvirus 1</name>
    <dbReference type="NCBI Taxonomy" id="1510155"/>
    <lineage>
        <taxon>Viruses</taxon>
        <taxon>Duplodnaviria</taxon>
        <taxon>Heunggongvirae</taxon>
        <taxon>Peploviricota</taxon>
        <taxon>Herviviricetes</taxon>
        <taxon>Herpesvirales</taxon>
        <taxon>Orthoherpesviridae</taxon>
        <taxon>Alphaherpesvirinae</taxon>
        <taxon>Mardivirus</taxon>
        <taxon>Mardivirus columbidalpha1</taxon>
    </lineage>
</organism>
<dbReference type="GO" id="GO:0004386">
    <property type="term" value="F:helicase activity"/>
    <property type="evidence" value="ECO:0007669"/>
    <property type="project" value="UniProtKB-KW"/>
</dbReference>
<feature type="compositionally biased region" description="Pro residues" evidence="9">
    <location>
        <begin position="307"/>
        <end position="316"/>
    </location>
</feature>
<feature type="region of interest" description="Disordered" evidence="9">
    <location>
        <begin position="1"/>
        <end position="40"/>
    </location>
</feature>
<evidence type="ECO:0000256" key="7">
    <source>
        <dbReference type="ARBA" id="ARBA00025279"/>
    </source>
</evidence>
<accession>A0A068EVV2</accession>
<evidence type="ECO:0000256" key="6">
    <source>
        <dbReference type="ARBA" id="ARBA00023125"/>
    </source>
</evidence>
<dbReference type="EMBL" id="KJ668231">
    <property type="protein sequence ID" value="AID52709.1"/>
    <property type="molecule type" value="Genomic_DNA"/>
</dbReference>
<gene>
    <name evidence="11" type="ORF">FaHV1S18_019</name>
</gene>
<feature type="compositionally biased region" description="Low complexity" evidence="9">
    <location>
        <begin position="277"/>
        <end position="306"/>
    </location>
</feature>
<dbReference type="InterPro" id="IPR014001">
    <property type="entry name" value="Helicase_ATP-bd"/>
</dbReference>
<comment type="function">
    <text evidence="7">Functions as a docking protein to recruit essential components of the viral replication machinery to viral DNA origins. In the presence of the major DNA-binding protein, opens dsDNA leading to a conformational change in the origin that facilitates DNA unwinding and subsequent replication.</text>
</comment>
<dbReference type="GO" id="GO:0006260">
    <property type="term" value="P:DNA replication"/>
    <property type="evidence" value="ECO:0007669"/>
    <property type="project" value="UniProtKB-KW"/>
</dbReference>
<dbReference type="GeneID" id="19738307"/>
<dbReference type="Pfam" id="PF02399">
    <property type="entry name" value="Herpes_ori_bp"/>
    <property type="match status" value="1"/>
</dbReference>
<reference evidence="11 12" key="1">
    <citation type="journal article" date="2014" name="Virus Res.">
        <title>Molecular characterization of the complete genome of falconid herpesvirus strain S-18.</title>
        <authorList>
            <person name="Spatz S.J."/>
            <person name="Volkening J.D."/>
            <person name="Ross T.A."/>
        </authorList>
    </citation>
    <scope>NUCLEOTIDE SEQUENCE [LARGE SCALE GENOMIC DNA]</scope>
    <source>
        <strain evidence="11">S-18</strain>
    </source>
</reference>
<evidence type="ECO:0000313" key="12">
    <source>
        <dbReference type="Proteomes" id="UP000146149"/>
    </source>
</evidence>
<dbReference type="InterPro" id="IPR003450">
    <property type="entry name" value="Replication_origin-bd"/>
</dbReference>
<evidence type="ECO:0000256" key="1">
    <source>
        <dbReference type="ARBA" id="ARBA00007195"/>
    </source>
</evidence>
<keyword evidence="11" id="KW-0347">Helicase</keyword>
<feature type="region of interest" description="Disordered" evidence="9">
    <location>
        <begin position="275"/>
        <end position="322"/>
    </location>
</feature>
<dbReference type="RefSeq" id="YP_009046503.1">
    <property type="nucleotide sequence ID" value="NC_024450.1"/>
</dbReference>
<keyword evidence="11" id="KW-0378">Hydrolase</keyword>
<dbReference type="GO" id="GO:0003688">
    <property type="term" value="F:DNA replication origin binding"/>
    <property type="evidence" value="ECO:0007669"/>
    <property type="project" value="InterPro"/>
</dbReference>
<keyword evidence="5" id="KW-0067">ATP-binding</keyword>
<protein>
    <recommendedName>
        <fullName evidence="2">Replication origin-binding protein</fullName>
    </recommendedName>
    <alternativeName>
        <fullName evidence="8">OriBP</fullName>
    </alternativeName>
</protein>
<comment type="similarity">
    <text evidence="1">Belongs to the herpesviridae OriBP family.</text>
</comment>
<evidence type="ECO:0000256" key="9">
    <source>
        <dbReference type="SAM" id="MobiDB-lite"/>
    </source>
</evidence>
<evidence type="ECO:0000256" key="8">
    <source>
        <dbReference type="ARBA" id="ARBA00031715"/>
    </source>
</evidence>
<dbReference type="GO" id="GO:0005524">
    <property type="term" value="F:ATP binding"/>
    <property type="evidence" value="ECO:0007669"/>
    <property type="project" value="UniProtKB-KW"/>
</dbReference>
<evidence type="ECO:0000256" key="5">
    <source>
        <dbReference type="ARBA" id="ARBA00022840"/>
    </source>
</evidence>
<dbReference type="SMART" id="SM00487">
    <property type="entry name" value="DEXDc"/>
    <property type="match status" value="1"/>
</dbReference>
<dbReference type="PROSITE" id="PS51192">
    <property type="entry name" value="HELICASE_ATP_BIND_1"/>
    <property type="match status" value="1"/>
</dbReference>
<feature type="compositionally biased region" description="Basic and acidic residues" evidence="9">
    <location>
        <begin position="10"/>
        <end position="20"/>
    </location>
</feature>
<evidence type="ECO:0000259" key="10">
    <source>
        <dbReference type="PROSITE" id="PS51192"/>
    </source>
</evidence>
<dbReference type="Proteomes" id="UP000146149">
    <property type="component" value="Segment"/>
</dbReference>
<name>A0A068EVV2_9ALPH</name>
<keyword evidence="6" id="KW-0238">DNA-binding</keyword>
<dbReference type="KEGG" id="vg:19738307"/>
<sequence length="888" mass="99789">MACGAQGLPRRRDELERDDPADFGEPLESRAPADSTPDYASSASLSRMLYGEDLVDWITKHRPHVTSERQIGGPVVFPAPSDPQGRRVTVVRAPMGSGKTTALIEWLKSALRVPDMSALVVSCRRSFTHTLAGRFNDAGLVGFVTYFTSMDYIMRGKPFHRLLVQVESLHRVERELIDRYDVLVLDEVMSTLGQLYSPTMRQLHLVDSLLFRLLRTCPRIIAMDATVNAQLVELLADIRGDENVHVIVGEYASPGFADRSCLIMRKLGTDSLAQATSQAEDAAQSPASQSQSSDSNFYDSSGDSLSSPPPLPPPPPKRPETDTFFYELGRRLTGGLNVCIFSSTVAFSETVAKFCSTFTDSVLILNSTRVQNVDVASWGDYRVVVYTTVVTVGLSFDENHFHSMFAYVKPMTHGPDMVSVYQSLGRVRMLRLNEVFMYVDGSGARSESVFAPMLLNHAVDLRGGWSSIFSQVTSMICCNFRRDCGPTFREVDDMKLFPRLKYKHLFERCTLNSLGDSINIIHALLESNRIDVRFSGCGATLDAKTFCDLLRDLRRDSLASQREMRVLRKTAAVPISVEACVADSDEVASFVQKYLKLSSSPEEISDLLRKMADPMTRENFINLTTLEACRRIPASMYSEIVFRRLYEHYATGSVPSIGAEGELENIVIMRDFNISARWDLFRLSVKVANALNWNPTAVSETDITADRILELIKDDRELITRLLLEVTRCYVIDHSMASKRPVMEVRAALSGAFKREGRPLDEATHAIYLFKVLCEMIFGARIAKSTRTFPGGTKVKNLRKKEIEDLLDQIGIDRTRCTTHKQLYSLLMDNKAAFSRERYKIRSPKWHKLLRSRLDEDYSHEAALEAALADIPAAHWPCEQGLFDYHAI</sequence>
<dbReference type="OrthoDB" id="680at10239"/>